<dbReference type="AlphaFoldDB" id="A0A2I8VNU6"/>
<evidence type="ECO:0000313" key="4">
    <source>
        <dbReference type="Proteomes" id="UP000236584"/>
    </source>
</evidence>
<accession>A0A2I8VNU6</accession>
<dbReference type="InterPro" id="IPR036390">
    <property type="entry name" value="WH_DNA-bd_sf"/>
</dbReference>
<dbReference type="RefSeq" id="WP_103426478.1">
    <property type="nucleotide sequence ID" value="NZ_CP026309.1"/>
</dbReference>
<reference evidence="3 4" key="1">
    <citation type="submission" date="2018-01" db="EMBL/GenBank/DDBJ databases">
        <title>Complete genome sequence of Salinigranum rubrum GX10T, an extremely halophilic archaeon isolated from a marine solar saltern.</title>
        <authorList>
            <person name="Han S."/>
        </authorList>
    </citation>
    <scope>NUCLEOTIDE SEQUENCE [LARGE SCALE GENOMIC DNA]</scope>
    <source>
        <strain evidence="3 4">GX10</strain>
    </source>
</reference>
<feature type="domain" description="Methanogenesis regulatory protein FilR1 middle" evidence="1">
    <location>
        <begin position="124"/>
        <end position="252"/>
    </location>
</feature>
<name>A0A2I8VNU6_9EURY</name>
<dbReference type="OrthoDB" id="330490at2157"/>
<dbReference type="Pfam" id="PF25213">
    <property type="entry name" value="HVO_A0261_N"/>
    <property type="match status" value="1"/>
</dbReference>
<dbReference type="InterPro" id="IPR057527">
    <property type="entry name" value="HVO_A0261-like_N"/>
</dbReference>
<organism evidence="3 4">
    <name type="scientific">Salinigranum rubrum</name>
    <dbReference type="NCBI Taxonomy" id="755307"/>
    <lineage>
        <taxon>Archaea</taxon>
        <taxon>Methanobacteriati</taxon>
        <taxon>Methanobacteriota</taxon>
        <taxon>Stenosarchaea group</taxon>
        <taxon>Halobacteria</taxon>
        <taxon>Halobacteriales</taxon>
        <taxon>Haloferacaceae</taxon>
        <taxon>Salinigranum</taxon>
    </lineage>
</organism>
<evidence type="ECO:0000259" key="1">
    <source>
        <dbReference type="Pfam" id="PF08350"/>
    </source>
</evidence>
<gene>
    <name evidence="3" type="ORF">C2R22_15030</name>
</gene>
<proteinExistence type="predicted"/>
<dbReference type="GeneID" id="35593432"/>
<dbReference type="InterPro" id="IPR013561">
    <property type="entry name" value="FilR1_middle_dom"/>
</dbReference>
<dbReference type="KEGG" id="srub:C2R22_15030"/>
<protein>
    <submittedName>
        <fullName evidence="3">ArsR family transcriptional regulator</fullName>
    </submittedName>
</protein>
<dbReference type="Proteomes" id="UP000236584">
    <property type="component" value="Chromosome"/>
</dbReference>
<dbReference type="Gene3D" id="1.10.10.10">
    <property type="entry name" value="Winged helix-like DNA-binding domain superfamily/Winged helix DNA-binding domain"/>
    <property type="match status" value="1"/>
</dbReference>
<evidence type="ECO:0000313" key="3">
    <source>
        <dbReference type="EMBL" id="AUV82789.1"/>
    </source>
</evidence>
<feature type="domain" description="HVO-A0261-like N-terminal" evidence="2">
    <location>
        <begin position="6"/>
        <end position="88"/>
    </location>
</feature>
<dbReference type="EMBL" id="CP026309">
    <property type="protein sequence ID" value="AUV82789.1"/>
    <property type="molecule type" value="Genomic_DNA"/>
</dbReference>
<sequence>MNSSLEDVEFLARSEHRVRALEALADGPHSRSDLKSLTGASSSTVGRMLGEFETRNWIRREGHWFEATPLGAFVIEGMTTLLERMETEGKLREAMRWFPTDDVDFEAIRCLNDAEIVFPSESDPLAPIRSAGRQLRTGTRLRFLTTQVTVPYLEIVREGVVHEGLEVEGVVTPDVHETLVDDAALAAVYGDLCDSGDVVFFVTEGVPLVLQIIDDGVGIGLVDDSANPRGLVRSDDESVHRWAVETFEAWRDEAERVCGP</sequence>
<keyword evidence="4" id="KW-1185">Reference proteome</keyword>
<evidence type="ECO:0000259" key="2">
    <source>
        <dbReference type="Pfam" id="PF25213"/>
    </source>
</evidence>
<dbReference type="SUPFAM" id="SSF46785">
    <property type="entry name" value="Winged helix' DNA-binding domain"/>
    <property type="match status" value="1"/>
</dbReference>
<dbReference type="InterPro" id="IPR036388">
    <property type="entry name" value="WH-like_DNA-bd_sf"/>
</dbReference>
<dbReference type="Pfam" id="PF08350">
    <property type="entry name" value="FilR1_middle"/>
    <property type="match status" value="1"/>
</dbReference>